<dbReference type="Gramene" id="PVH64158">
    <property type="protein sequence ID" value="PVH64158"/>
    <property type="gene ID" value="PAHAL_2G204700"/>
</dbReference>
<dbReference type="EMBL" id="CM008047">
    <property type="protein sequence ID" value="PVH64158.1"/>
    <property type="molecule type" value="Genomic_DNA"/>
</dbReference>
<name>A0A2T8KPP7_9POAL</name>
<sequence>MKRQRAKEKYAAIPADKKSKLNAKKRENYHRGKAEREAVSMVVETPVINQIDGSNVDLNTPDELGTDNLDNSWLHHNYSYARTAMDDIDATYALPGRWKD</sequence>
<dbReference type="AlphaFoldDB" id="A0A2T8KPP7"/>
<evidence type="ECO:0000313" key="1">
    <source>
        <dbReference type="EMBL" id="PVH64158.1"/>
    </source>
</evidence>
<accession>A0A2T8KPP7</accession>
<dbReference type="Proteomes" id="UP000243499">
    <property type="component" value="Chromosome 2"/>
</dbReference>
<reference evidence="1" key="1">
    <citation type="submission" date="2018-04" db="EMBL/GenBank/DDBJ databases">
        <title>WGS assembly of Panicum hallii.</title>
        <authorList>
            <person name="Lovell J."/>
            <person name="Jenkins J."/>
            <person name="Lowry D."/>
            <person name="Mamidi S."/>
            <person name="Sreedasyam A."/>
            <person name="Weng X."/>
            <person name="Barry K."/>
            <person name="Bonette J."/>
            <person name="Campitelli B."/>
            <person name="Daum C."/>
            <person name="Gordon S."/>
            <person name="Gould B."/>
            <person name="Lipzen A."/>
            <person name="Macqueen A."/>
            <person name="Palacio-Mejia J."/>
            <person name="Plott C."/>
            <person name="Shakirov E."/>
            <person name="Shu S."/>
            <person name="Yoshinaga Y."/>
            <person name="Zane M."/>
            <person name="Rokhsar D."/>
            <person name="Grimwood J."/>
            <person name="Schmutz J."/>
            <person name="Juenger T."/>
        </authorList>
    </citation>
    <scope>NUCLEOTIDE SEQUENCE [LARGE SCALE GENOMIC DNA]</scope>
    <source>
        <strain evidence="1">FIL2</strain>
    </source>
</reference>
<gene>
    <name evidence="1" type="ORF">PAHAL_2G204700</name>
</gene>
<proteinExistence type="predicted"/>
<organism evidence="1">
    <name type="scientific">Panicum hallii</name>
    <dbReference type="NCBI Taxonomy" id="206008"/>
    <lineage>
        <taxon>Eukaryota</taxon>
        <taxon>Viridiplantae</taxon>
        <taxon>Streptophyta</taxon>
        <taxon>Embryophyta</taxon>
        <taxon>Tracheophyta</taxon>
        <taxon>Spermatophyta</taxon>
        <taxon>Magnoliopsida</taxon>
        <taxon>Liliopsida</taxon>
        <taxon>Poales</taxon>
        <taxon>Poaceae</taxon>
        <taxon>PACMAD clade</taxon>
        <taxon>Panicoideae</taxon>
        <taxon>Panicodae</taxon>
        <taxon>Paniceae</taxon>
        <taxon>Panicinae</taxon>
        <taxon>Panicum</taxon>
        <taxon>Panicum sect. Panicum</taxon>
    </lineage>
</organism>
<protein>
    <submittedName>
        <fullName evidence="1">Uncharacterized protein</fullName>
    </submittedName>
</protein>